<sequence length="343" mass="38169">MATQDARSTTLRDFNVDPNVVAREHTPSLFPRERFVRCTTCGVTVPYSVNAEGPIRRALDELSSIPCGRYELPDVSVGDHVPTVTPEHPTKGRSVVCESCGRSARLHGDREAVLHSLADIPCIDQLSYTELVNLVFSPTSFTPVLPDLGISNWYGRLGSRRSDVVRQFRHDRFQYTVYIKEQTDGTYTAALATSPNIDGDPVGRLRFPSDDPADPAARKTAIRLVTFLSATDPLTAGEFSKLQAAHEEVDRKQRKGWLDDAYGTAREKFSERFNDTPEAFTNAFGDSSADEREVIRRLVGSGGFTDMDEPAFAREILGRDHEFPGFIDFVADHHNWSPPVPEP</sequence>
<dbReference type="EMBL" id="CR936257">
    <property type="protein sequence ID" value="CAI49435.1"/>
    <property type="molecule type" value="Genomic_DNA"/>
</dbReference>
<dbReference type="HOGENOM" id="CLU_808021_0_0_2"/>
<dbReference type="eggNOG" id="arCOG14725">
    <property type="taxonomic scope" value="Archaea"/>
</dbReference>
<dbReference type="EnsemblBacteria" id="CAI49435">
    <property type="protein sequence ID" value="CAI49435"/>
    <property type="gene ID" value="NP_2688A"/>
</dbReference>
<protein>
    <submittedName>
        <fullName evidence="1">Uncharacterized protein</fullName>
    </submittedName>
</protein>
<dbReference type="KEGG" id="nph:NP_2688A"/>
<dbReference type="STRING" id="348780.NP_2688A"/>
<dbReference type="OrthoDB" id="238756at2157"/>
<evidence type="ECO:0000313" key="2">
    <source>
        <dbReference type="Proteomes" id="UP000002698"/>
    </source>
</evidence>
<dbReference type="RefSeq" id="WP_011323060.1">
    <property type="nucleotide sequence ID" value="NC_007426.1"/>
</dbReference>
<dbReference type="GeneID" id="3701525"/>
<accession>A0A1U7EWG7</accession>
<dbReference type="AlphaFoldDB" id="A0A1U7EWG7"/>
<gene>
    <name evidence="1" type="ordered locus">NP_2688A</name>
</gene>
<evidence type="ECO:0000313" key="1">
    <source>
        <dbReference type="EMBL" id="CAI49435.1"/>
    </source>
</evidence>
<keyword evidence="2" id="KW-1185">Reference proteome</keyword>
<name>A0A1U7EWG7_NATPD</name>
<organism evidence="1 2">
    <name type="scientific">Natronomonas pharaonis (strain ATCC 35678 / DSM 2160 / CIP 103997 / JCM 8858 / NBRC 14720 / NCIMB 2260 / Gabara)</name>
    <name type="common">Halobacterium pharaonis</name>
    <dbReference type="NCBI Taxonomy" id="348780"/>
    <lineage>
        <taxon>Archaea</taxon>
        <taxon>Methanobacteriati</taxon>
        <taxon>Methanobacteriota</taxon>
        <taxon>Stenosarchaea group</taxon>
        <taxon>Halobacteria</taxon>
        <taxon>Halobacteriales</taxon>
        <taxon>Natronomonadaceae</taxon>
        <taxon>Natronomonas</taxon>
    </lineage>
</organism>
<dbReference type="Proteomes" id="UP000002698">
    <property type="component" value="Chromosome"/>
</dbReference>
<reference evidence="1 2" key="1">
    <citation type="journal article" date="2005" name="Genome Res.">
        <title>Living with two extremes: conclusions from the genome sequence of Natronomonas pharaonis.</title>
        <authorList>
            <person name="Falb M."/>
            <person name="Pfeiffer F."/>
            <person name="Palm P."/>
            <person name="Rodewald K."/>
            <person name="Hickmann V."/>
            <person name="Tittor J."/>
            <person name="Oesterhelt D."/>
        </authorList>
    </citation>
    <scope>NUCLEOTIDE SEQUENCE [LARGE SCALE GENOMIC DNA]</scope>
    <source>
        <strain evidence="2">ATCC 35678 / DSM 2160 / CIP 103997 / JCM 8858 / NBRC 14720 / NCIMB 2260 / Gabara</strain>
    </source>
</reference>
<proteinExistence type="predicted"/>